<dbReference type="AlphaFoldDB" id="A0A1M5GZZ0"/>
<evidence type="ECO:0000259" key="1">
    <source>
        <dbReference type="Pfam" id="PF09361"/>
    </source>
</evidence>
<keyword evidence="3" id="KW-1185">Reference proteome</keyword>
<dbReference type="InterPro" id="IPR018968">
    <property type="entry name" value="Phasin"/>
</dbReference>
<accession>A0A1M5GZZ0</accession>
<dbReference type="OrthoDB" id="7678100at2"/>
<organism evidence="2 3">
    <name type="scientific">Kaistia soli DSM 19436</name>
    <dbReference type="NCBI Taxonomy" id="1122133"/>
    <lineage>
        <taxon>Bacteria</taxon>
        <taxon>Pseudomonadati</taxon>
        <taxon>Pseudomonadota</taxon>
        <taxon>Alphaproteobacteria</taxon>
        <taxon>Hyphomicrobiales</taxon>
        <taxon>Kaistiaceae</taxon>
        <taxon>Kaistia</taxon>
    </lineage>
</organism>
<dbReference type="Pfam" id="PF09361">
    <property type="entry name" value="Phasin_2"/>
    <property type="match status" value="1"/>
</dbReference>
<protein>
    <submittedName>
        <fullName evidence="2">Phasin protein</fullName>
    </submittedName>
</protein>
<name>A0A1M5GZZ0_9HYPH</name>
<evidence type="ECO:0000313" key="2">
    <source>
        <dbReference type="EMBL" id="SHG09310.1"/>
    </source>
</evidence>
<dbReference type="Proteomes" id="UP000184485">
    <property type="component" value="Unassembled WGS sequence"/>
</dbReference>
<dbReference type="STRING" id="1122133.SAMN02745157_3579"/>
<reference evidence="2 3" key="1">
    <citation type="submission" date="2016-11" db="EMBL/GenBank/DDBJ databases">
        <authorList>
            <person name="Jaros S."/>
            <person name="Januszkiewicz K."/>
            <person name="Wedrychowicz H."/>
        </authorList>
    </citation>
    <scope>NUCLEOTIDE SEQUENCE [LARGE SCALE GENOMIC DNA]</scope>
    <source>
        <strain evidence="2 3">DSM 19436</strain>
    </source>
</reference>
<dbReference type="EMBL" id="FQUP01000003">
    <property type="protein sequence ID" value="SHG09310.1"/>
    <property type="molecule type" value="Genomic_DNA"/>
</dbReference>
<gene>
    <name evidence="2" type="ORF">SAMN02745157_3579</name>
</gene>
<proteinExistence type="predicted"/>
<dbReference type="RefSeq" id="WP_073055340.1">
    <property type="nucleotide sequence ID" value="NZ_FQUP01000003.1"/>
</dbReference>
<feature type="domain" description="Phasin" evidence="1">
    <location>
        <begin position="7"/>
        <end position="103"/>
    </location>
</feature>
<evidence type="ECO:0000313" key="3">
    <source>
        <dbReference type="Proteomes" id="UP000184485"/>
    </source>
</evidence>
<sequence length="110" mass="12171">MIKGFDDIQKASKDNIEQAMKSVEAMSKGIQALAVETADYQKKSYETGAAAIEKIVAAKSVEKAVEIQNEYLKATYEGYISELTKIGSMMTDFAKDAYRPFESVFGKIPK</sequence>